<accession>A0A139PG53</accession>
<gene>
    <name evidence="1" type="ORF">SORDD16_00008</name>
</gene>
<evidence type="ECO:0000313" key="1">
    <source>
        <dbReference type="EMBL" id="KXT88504.1"/>
    </source>
</evidence>
<dbReference type="AlphaFoldDB" id="A0A139PG53"/>
<protein>
    <submittedName>
        <fullName evidence="1">Uncharacterized protein</fullName>
    </submittedName>
</protein>
<dbReference type="EMBL" id="LQOB01000003">
    <property type="protein sequence ID" value="KXT88504.1"/>
    <property type="molecule type" value="Genomic_DNA"/>
</dbReference>
<comment type="caution">
    <text evidence="1">The sequence shown here is derived from an EMBL/GenBank/DDBJ whole genome shotgun (WGS) entry which is preliminary data.</text>
</comment>
<sequence length="205" mass="23047">MISHLLSESESLSLSEVLYLSESESLSQSQQISESLSQSQSVADSVSLRKASLSQSYSMLESEFGSYRQSVAETEVFAHDLHTSERLYKSLSELDMSLLAHQQKAQEMETSEISEERLSQEHIVEEKQGYKNREGLIMDVNFQDSLSHLSHYSESNGTHLRMTERQLYHLLKPGSQPLARDLKNVASELSSLAAITQKEEDGKSS</sequence>
<reference evidence="1 2" key="1">
    <citation type="submission" date="2016-01" db="EMBL/GenBank/DDBJ databases">
        <title>Highly variable Streptococcus oralis are common among viridans streptococci isolated from primates.</title>
        <authorList>
            <person name="Denapaite D."/>
            <person name="Rieger M."/>
            <person name="Koendgen S."/>
            <person name="Brueckner R."/>
            <person name="Ochigava I."/>
            <person name="Kappeler P."/>
            <person name="Maetz-Rensing K."/>
            <person name="Leendertz F."/>
            <person name="Hakenbeck R."/>
        </authorList>
    </citation>
    <scope>NUCLEOTIDE SEQUENCE [LARGE SCALE GENOMIC DNA]</scope>
    <source>
        <strain evidence="1 2">DD16</strain>
    </source>
</reference>
<proteinExistence type="predicted"/>
<dbReference type="Proteomes" id="UP000072653">
    <property type="component" value="Unassembled WGS sequence"/>
</dbReference>
<dbReference type="PATRIC" id="fig|1303.79.peg.10"/>
<name>A0A139PG53_STROR</name>
<organism evidence="1 2">
    <name type="scientific">Streptococcus oralis</name>
    <dbReference type="NCBI Taxonomy" id="1303"/>
    <lineage>
        <taxon>Bacteria</taxon>
        <taxon>Bacillati</taxon>
        <taxon>Bacillota</taxon>
        <taxon>Bacilli</taxon>
        <taxon>Lactobacillales</taxon>
        <taxon>Streptococcaceae</taxon>
        <taxon>Streptococcus</taxon>
    </lineage>
</organism>
<evidence type="ECO:0000313" key="2">
    <source>
        <dbReference type="Proteomes" id="UP000072653"/>
    </source>
</evidence>